<feature type="compositionally biased region" description="Polar residues" evidence="2">
    <location>
        <begin position="390"/>
        <end position="404"/>
    </location>
</feature>
<evidence type="ECO:0000313" key="3">
    <source>
        <dbReference type="EMBL" id="KAL3776694.1"/>
    </source>
</evidence>
<comment type="caution">
    <text evidence="3">The sequence shown here is derived from an EMBL/GenBank/DDBJ whole genome shotgun (WGS) entry which is preliminary data.</text>
</comment>
<dbReference type="AlphaFoldDB" id="A0ABD3NLI5"/>
<organism evidence="3 4">
    <name type="scientific">Cyclotella atomus</name>
    <dbReference type="NCBI Taxonomy" id="382360"/>
    <lineage>
        <taxon>Eukaryota</taxon>
        <taxon>Sar</taxon>
        <taxon>Stramenopiles</taxon>
        <taxon>Ochrophyta</taxon>
        <taxon>Bacillariophyta</taxon>
        <taxon>Coscinodiscophyceae</taxon>
        <taxon>Thalassiosirophycidae</taxon>
        <taxon>Stephanodiscales</taxon>
        <taxon>Stephanodiscaceae</taxon>
        <taxon>Cyclotella</taxon>
    </lineage>
</organism>
<reference evidence="3 4" key="1">
    <citation type="submission" date="2024-10" db="EMBL/GenBank/DDBJ databases">
        <title>Updated reference genomes for cyclostephanoid diatoms.</title>
        <authorList>
            <person name="Roberts W.R."/>
            <person name="Alverson A.J."/>
        </authorList>
    </citation>
    <scope>NUCLEOTIDE SEQUENCE [LARGE SCALE GENOMIC DNA]</scope>
    <source>
        <strain evidence="3 4">AJA010-31</strain>
    </source>
</reference>
<protein>
    <submittedName>
        <fullName evidence="3">Uncharacterized protein</fullName>
    </submittedName>
</protein>
<keyword evidence="4" id="KW-1185">Reference proteome</keyword>
<proteinExistence type="predicted"/>
<feature type="region of interest" description="Disordered" evidence="2">
    <location>
        <begin position="47"/>
        <end position="71"/>
    </location>
</feature>
<feature type="region of interest" description="Disordered" evidence="2">
    <location>
        <begin position="387"/>
        <end position="406"/>
    </location>
</feature>
<accession>A0ABD3NLI5</accession>
<dbReference type="EMBL" id="JALLPJ020001086">
    <property type="protein sequence ID" value="KAL3776694.1"/>
    <property type="molecule type" value="Genomic_DNA"/>
</dbReference>
<dbReference type="Proteomes" id="UP001530400">
    <property type="component" value="Unassembled WGS sequence"/>
</dbReference>
<keyword evidence="1" id="KW-0175">Coiled coil</keyword>
<feature type="coiled-coil region" evidence="1">
    <location>
        <begin position="235"/>
        <end position="262"/>
    </location>
</feature>
<evidence type="ECO:0000313" key="4">
    <source>
        <dbReference type="Proteomes" id="UP001530400"/>
    </source>
</evidence>
<sequence>MLHQRQTRIQSGAFLATGILIGKRCVAWNEKTCFAFHAARHATKSKRSTPILSADSNKEDANDLQSLLNRGDPSDSAGLSSLFEDKPAGVLLDSESYLQADSYLQQDGTLNFDGNYNKWEQKRNNPLYQSAADALLSTSSQTLEDDQSELGAEASRQRQLTDDELLFQAVGNIENNSHRIDPEELHQQVFAEEQTYLEQSEEFRKSLSTLYNDEAESPMAKARREAIDAYNDEILEKLLAEIDEIEKLALTKEEALKQAASQSSGLEFCNRCGCKVTPDVIERIERTKGGFSENSSQKVLCDACYMEKFRTFDEARLRLGVGNYGEGSFAKMYDEKKYKTRTRNDDRVKRRYTQDGIDTSPLFQMPKETRVTEIDIETAKLELESRSDYTDTLQRSRPRTQQLGSRELTRRMERQQKSELTRIVEEQVESEKYVTRKKEVRSDAVARNEEWTRVTDDKSNKTFFWNKATGEMRKNPPES</sequence>
<name>A0ABD3NLI5_9STRA</name>
<evidence type="ECO:0000256" key="2">
    <source>
        <dbReference type="SAM" id="MobiDB-lite"/>
    </source>
</evidence>
<evidence type="ECO:0000256" key="1">
    <source>
        <dbReference type="SAM" id="Coils"/>
    </source>
</evidence>
<gene>
    <name evidence="3" type="ORF">ACHAWO_003107</name>
</gene>